<accession>A0A6J1LA64</accession>
<name>A0A6J1LA64_DROHY</name>
<dbReference type="GeneID" id="111593475"/>
<proteinExistence type="predicted"/>
<dbReference type="KEGG" id="dhe:111593475"/>
<evidence type="ECO:0000313" key="1">
    <source>
        <dbReference type="Proteomes" id="UP000504633"/>
    </source>
</evidence>
<evidence type="ECO:0000313" key="2">
    <source>
        <dbReference type="RefSeq" id="XP_023162005.1"/>
    </source>
</evidence>
<organism evidence="1 2">
    <name type="scientific">Drosophila hydei</name>
    <name type="common">Fruit fly</name>
    <dbReference type="NCBI Taxonomy" id="7224"/>
    <lineage>
        <taxon>Eukaryota</taxon>
        <taxon>Metazoa</taxon>
        <taxon>Ecdysozoa</taxon>
        <taxon>Arthropoda</taxon>
        <taxon>Hexapoda</taxon>
        <taxon>Insecta</taxon>
        <taxon>Pterygota</taxon>
        <taxon>Neoptera</taxon>
        <taxon>Endopterygota</taxon>
        <taxon>Diptera</taxon>
        <taxon>Brachycera</taxon>
        <taxon>Muscomorpha</taxon>
        <taxon>Ephydroidea</taxon>
        <taxon>Drosophilidae</taxon>
        <taxon>Drosophila</taxon>
    </lineage>
</organism>
<protein>
    <submittedName>
        <fullName evidence="2">Uncharacterized protein LOC111593475</fullName>
    </submittedName>
</protein>
<dbReference type="AlphaFoldDB" id="A0A6J1LA64"/>
<dbReference type="OMA" id="EHIRYYG"/>
<dbReference type="RefSeq" id="XP_023162005.1">
    <property type="nucleotide sequence ID" value="XM_023306237.2"/>
</dbReference>
<keyword evidence="1" id="KW-1185">Reference proteome</keyword>
<sequence length="111" mass="11947">MMAGSRAQINIYVPTICRFPELTVIGGCRDPVQLMLPRLPAVPSEKSAPTALAAVTAASAMEDAVGIEGSGHSLYVIDRQGRVLEHVRYQGTDYRGALRAAINATPTHWKD</sequence>
<dbReference type="OrthoDB" id="7862722at2759"/>
<reference evidence="2" key="1">
    <citation type="submission" date="2025-08" db="UniProtKB">
        <authorList>
            <consortium name="RefSeq"/>
        </authorList>
    </citation>
    <scope>IDENTIFICATION</scope>
    <source>
        <strain evidence="2">15085-1641.00</strain>
        <tissue evidence="2">Whole body</tissue>
    </source>
</reference>
<dbReference type="Proteomes" id="UP000504633">
    <property type="component" value="Unplaced"/>
</dbReference>
<gene>
    <name evidence="2" type="primary">LOC111593475</name>
</gene>